<dbReference type="GO" id="GO:0003735">
    <property type="term" value="F:structural constituent of ribosome"/>
    <property type="evidence" value="ECO:0007669"/>
    <property type="project" value="InterPro"/>
</dbReference>
<keyword evidence="2 4" id="KW-0689">Ribosomal protein</keyword>
<dbReference type="InterPro" id="IPR004038">
    <property type="entry name" value="Ribosomal_eL8/eL30/eS12/Gad45"/>
</dbReference>
<dbReference type="GO" id="GO:0005840">
    <property type="term" value="C:ribosome"/>
    <property type="evidence" value="ECO:0007669"/>
    <property type="project" value="UniProtKB-KW"/>
</dbReference>
<comment type="similarity">
    <text evidence="1 4">Belongs to the eukaryotic ribosomal protein eS12 family.</text>
</comment>
<dbReference type="InterPro" id="IPR047860">
    <property type="entry name" value="Ribosomal_eS12_CS"/>
</dbReference>
<dbReference type="Pfam" id="PF01248">
    <property type="entry name" value="Ribosomal_L7Ae"/>
    <property type="match status" value="1"/>
</dbReference>
<dbReference type="InterPro" id="IPR000530">
    <property type="entry name" value="Ribosomal_eS12"/>
</dbReference>
<dbReference type="PROSITE" id="PS01189">
    <property type="entry name" value="RIBOSOMAL_S12E"/>
    <property type="match status" value="1"/>
</dbReference>
<evidence type="ECO:0000256" key="3">
    <source>
        <dbReference type="ARBA" id="ARBA00023274"/>
    </source>
</evidence>
<dbReference type="Proteomes" id="UP000221165">
    <property type="component" value="Unassembled WGS sequence"/>
</dbReference>
<reference evidence="6 7" key="1">
    <citation type="journal article" date="2017" name="Int. J. Parasitol.">
        <title>The genome of the protozoan parasite Cystoisospora suis and a reverse vaccinology approach to identify vaccine candidates.</title>
        <authorList>
            <person name="Palmieri N."/>
            <person name="Shrestha A."/>
            <person name="Ruttkowski B."/>
            <person name="Beck T."/>
            <person name="Vogl C."/>
            <person name="Tomley F."/>
            <person name="Blake D.P."/>
            <person name="Joachim A."/>
        </authorList>
    </citation>
    <scope>NUCLEOTIDE SEQUENCE [LARGE SCALE GENOMIC DNA]</scope>
    <source>
        <strain evidence="6 7">Wien I</strain>
    </source>
</reference>
<dbReference type="AlphaFoldDB" id="A0A2C6KQ49"/>
<dbReference type="PRINTS" id="PR00972">
    <property type="entry name" value="RIBSOMALS12E"/>
</dbReference>
<dbReference type="EMBL" id="MIGC01003560">
    <property type="protein sequence ID" value="PHJ19249.1"/>
    <property type="molecule type" value="Genomic_DNA"/>
</dbReference>
<dbReference type="SUPFAM" id="SSF55315">
    <property type="entry name" value="L30e-like"/>
    <property type="match status" value="1"/>
</dbReference>
<dbReference type="RefSeq" id="XP_067920951.1">
    <property type="nucleotide sequence ID" value="XM_068067072.1"/>
</dbReference>
<keyword evidence="3 4" id="KW-0687">Ribonucleoprotein</keyword>
<feature type="domain" description="Ribosomal protein eL8/eL30/eS12/Gadd45" evidence="5">
    <location>
        <begin position="26"/>
        <end position="119"/>
    </location>
</feature>
<dbReference type="FunFam" id="3.30.1330.30:FF:000019">
    <property type="entry name" value="40S ribosomal protein S12"/>
    <property type="match status" value="1"/>
</dbReference>
<organism evidence="6 7">
    <name type="scientific">Cystoisospora suis</name>
    <dbReference type="NCBI Taxonomy" id="483139"/>
    <lineage>
        <taxon>Eukaryota</taxon>
        <taxon>Sar</taxon>
        <taxon>Alveolata</taxon>
        <taxon>Apicomplexa</taxon>
        <taxon>Conoidasida</taxon>
        <taxon>Coccidia</taxon>
        <taxon>Eucoccidiorida</taxon>
        <taxon>Eimeriorina</taxon>
        <taxon>Sarcocystidae</taxon>
        <taxon>Cystoisospora</taxon>
    </lineage>
</organism>
<name>A0A2C6KQ49_9APIC</name>
<protein>
    <recommendedName>
        <fullName evidence="4">40S ribosomal protein S12</fullName>
    </recommendedName>
</protein>
<dbReference type="VEuPathDB" id="ToxoDB:CSUI_006922"/>
<gene>
    <name evidence="6" type="ORF">CSUI_006922</name>
</gene>
<evidence type="ECO:0000256" key="4">
    <source>
        <dbReference type="RuleBase" id="RU000670"/>
    </source>
</evidence>
<evidence type="ECO:0000259" key="5">
    <source>
        <dbReference type="Pfam" id="PF01248"/>
    </source>
</evidence>
<dbReference type="GO" id="GO:1990904">
    <property type="term" value="C:ribonucleoprotein complex"/>
    <property type="evidence" value="ECO:0007669"/>
    <property type="project" value="UniProtKB-KW"/>
</dbReference>
<proteinExistence type="inferred from homology"/>
<evidence type="ECO:0000313" key="6">
    <source>
        <dbReference type="EMBL" id="PHJ19249.1"/>
    </source>
</evidence>
<keyword evidence="7" id="KW-1185">Reference proteome</keyword>
<dbReference type="InterPro" id="IPR029064">
    <property type="entry name" value="Ribosomal_eL30-like_sf"/>
</dbReference>
<evidence type="ECO:0000256" key="1">
    <source>
        <dbReference type="ARBA" id="ARBA00005824"/>
    </source>
</evidence>
<accession>A0A2C6KQ49</accession>
<evidence type="ECO:0000313" key="7">
    <source>
        <dbReference type="Proteomes" id="UP000221165"/>
    </source>
</evidence>
<dbReference type="OrthoDB" id="10249311at2759"/>
<dbReference type="GO" id="GO:0006412">
    <property type="term" value="P:translation"/>
    <property type="evidence" value="ECO:0007669"/>
    <property type="project" value="InterPro"/>
</dbReference>
<sequence length="141" mass="15388">MSDIESVGEEPHEVEEEEEVNDLMTAIRKVLKNALIHDGLVRGLHEVAKALDAKKAQVCFLAESCSEAAYKKLVQGLCKEHGIPLIDVLDSKELGQWAGLCKADKEGVPRKVVGASCVCVTDFGEESEALNFLQNHIKTLS</sequence>
<comment type="caution">
    <text evidence="6">The sequence shown here is derived from an EMBL/GenBank/DDBJ whole genome shotgun (WGS) entry which is preliminary data.</text>
</comment>
<dbReference type="GeneID" id="94430283"/>
<dbReference type="Gene3D" id="3.30.1330.30">
    <property type="match status" value="1"/>
</dbReference>
<evidence type="ECO:0000256" key="2">
    <source>
        <dbReference type="ARBA" id="ARBA00022980"/>
    </source>
</evidence>
<dbReference type="PANTHER" id="PTHR11843">
    <property type="entry name" value="40S RIBOSOMAL PROTEIN S12"/>
    <property type="match status" value="1"/>
</dbReference>